<feature type="binding site" evidence="1">
    <location>
        <position position="384"/>
    </location>
    <ligand>
        <name>ATP</name>
        <dbReference type="ChEBI" id="CHEBI:30616"/>
    </ligand>
</feature>
<evidence type="ECO:0000256" key="3">
    <source>
        <dbReference type="SAM" id="Phobius"/>
    </source>
</evidence>
<dbReference type="AlphaFoldDB" id="A0A383WDP7"/>
<evidence type="ECO:0000313" key="6">
    <source>
        <dbReference type="Proteomes" id="UP000256970"/>
    </source>
</evidence>
<keyword evidence="1" id="KW-0547">Nucleotide-binding</keyword>
<dbReference type="GO" id="GO:0005524">
    <property type="term" value="F:ATP binding"/>
    <property type="evidence" value="ECO:0007669"/>
    <property type="project" value="UniProtKB-UniRule"/>
</dbReference>
<feature type="transmembrane region" description="Helical" evidence="3">
    <location>
        <begin position="230"/>
        <end position="263"/>
    </location>
</feature>
<dbReference type="InterPro" id="IPR017441">
    <property type="entry name" value="Protein_kinase_ATP_BS"/>
</dbReference>
<dbReference type="PROSITE" id="PS00107">
    <property type="entry name" value="PROTEIN_KINASE_ATP"/>
    <property type="match status" value="1"/>
</dbReference>
<feature type="region of interest" description="Disordered" evidence="2">
    <location>
        <begin position="534"/>
        <end position="606"/>
    </location>
</feature>
<keyword evidence="3" id="KW-0472">Membrane</keyword>
<evidence type="ECO:0000259" key="4">
    <source>
        <dbReference type="PROSITE" id="PS50011"/>
    </source>
</evidence>
<dbReference type="InterPro" id="IPR001245">
    <property type="entry name" value="Ser-Thr/Tyr_kinase_cat_dom"/>
</dbReference>
<protein>
    <recommendedName>
        <fullName evidence="4">Protein kinase domain-containing protein</fullName>
    </recommendedName>
</protein>
<feature type="compositionally biased region" description="Low complexity" evidence="2">
    <location>
        <begin position="469"/>
        <end position="481"/>
    </location>
</feature>
<organism evidence="5 6">
    <name type="scientific">Tetradesmus obliquus</name>
    <name type="common">Green alga</name>
    <name type="synonym">Acutodesmus obliquus</name>
    <dbReference type="NCBI Taxonomy" id="3088"/>
    <lineage>
        <taxon>Eukaryota</taxon>
        <taxon>Viridiplantae</taxon>
        <taxon>Chlorophyta</taxon>
        <taxon>core chlorophytes</taxon>
        <taxon>Chlorophyceae</taxon>
        <taxon>CS clade</taxon>
        <taxon>Sphaeropleales</taxon>
        <taxon>Scenedesmaceae</taxon>
        <taxon>Tetradesmus</taxon>
    </lineage>
</organism>
<dbReference type="SUPFAM" id="SSF56112">
    <property type="entry name" value="Protein kinase-like (PK-like)"/>
    <property type="match status" value="1"/>
</dbReference>
<feature type="compositionally biased region" description="Low complexity" evidence="2">
    <location>
        <begin position="496"/>
        <end position="505"/>
    </location>
</feature>
<dbReference type="Gene3D" id="3.30.200.20">
    <property type="entry name" value="Phosphorylase Kinase, domain 1"/>
    <property type="match status" value="1"/>
</dbReference>
<keyword evidence="3" id="KW-1133">Transmembrane helix</keyword>
<keyword evidence="1" id="KW-0067">ATP-binding</keyword>
<evidence type="ECO:0000256" key="2">
    <source>
        <dbReference type="SAM" id="MobiDB-lite"/>
    </source>
</evidence>
<proteinExistence type="predicted"/>
<feature type="compositionally biased region" description="Polar residues" evidence="2">
    <location>
        <begin position="422"/>
        <end position="434"/>
    </location>
</feature>
<dbReference type="InterPro" id="IPR011009">
    <property type="entry name" value="Kinase-like_dom_sf"/>
</dbReference>
<evidence type="ECO:0000256" key="1">
    <source>
        <dbReference type="PROSITE-ProRule" id="PRU10141"/>
    </source>
</evidence>
<feature type="compositionally biased region" description="Low complexity" evidence="2">
    <location>
        <begin position="443"/>
        <end position="459"/>
    </location>
</feature>
<dbReference type="Proteomes" id="UP000256970">
    <property type="component" value="Unassembled WGS sequence"/>
</dbReference>
<dbReference type="InterPro" id="IPR000719">
    <property type="entry name" value="Prot_kinase_dom"/>
</dbReference>
<feature type="region of interest" description="Disordered" evidence="2">
    <location>
        <begin position="422"/>
        <end position="519"/>
    </location>
</feature>
<sequence length="848" mass="90655">MQLRHALSDASVGTIIFTTDYSAGQQFSDYSGPFKEETPVLVINRNVTWTGLPGQQPLLDLDFNLSVLELCDTCIFTIEDMAIANDRRGANAQLDFFLGRGGSVLNLTNVIRKRVSCTSIEPALRLVHNTQRSPRFPARNGSKEQVYGAQDITFRGKLYPRTLHLKDYSVEFPRHYNGGYSLVLYNVYRMCDNFVDDSCLESRDADQCVYEHIMQLVQGKPGSKAGSSSAAAAALSAGAIAGIAVAAAAVAAAIAALVLLLVVRRRRANNVPAAYACSNSFKDPEAAAAAAAAGGKSVGAPGSLHSTSPNDSSISRICAVVSTAPAPEGTLQRTTSSSSAAAALEPAPGVVAAAYGLQFGVLLGSGSFGRVYRAKWKDRDVAVKVIEHDSRMAAAVANEVQLMLSCNHPNVVRAYHYITHAQQRSTGHQQQSAGATPIGGTPGQLAGSADAAAAAAGRTSSGGGGFGGPHMQQQQQQLQQQHRSDGNGLAATGSGQQQQQQQQQQPGRPAGAGWRTSSSGAMQQLLAQEAQGCGGGSAAAAADAAEHDDQQQQQKVQQQQQQQQDQLPSDQQQQQKVQQLQSGLLGHDLPPALPQTPRGSSTEGGRLAPVGFGPCDLAEDDQWENVKTWLIQEFCDSGTLAKASGAWQPANEDDAQMLKRLVLLQDVAQGLRYLHSHNVVHGDLNARNVLITSSSSSLGGYSAKLADLGLSRTIKQHTTHHTTCTVGTMSHMPPELLRYGRMSTTVDIYSFGVMMWEMYCREYVVLRDLRPKVPPSMPEDYRLLMERCWSTNPADRPSSKMVCECLALMLTDRQQALGLSSVEHSSASYGSSGQHMLPLDTTGAAIRR</sequence>
<evidence type="ECO:0000313" key="5">
    <source>
        <dbReference type="EMBL" id="SZX75561.1"/>
    </source>
</evidence>
<feature type="compositionally biased region" description="Low complexity" evidence="2">
    <location>
        <begin position="551"/>
        <end position="582"/>
    </location>
</feature>
<keyword evidence="6" id="KW-1185">Reference proteome</keyword>
<dbReference type="PROSITE" id="PS50011">
    <property type="entry name" value="PROTEIN_KINASE_DOM"/>
    <property type="match status" value="1"/>
</dbReference>
<dbReference type="STRING" id="3088.A0A383WDP7"/>
<dbReference type="InterPro" id="IPR051681">
    <property type="entry name" value="Ser/Thr_Kinases-Pseudokinases"/>
</dbReference>
<dbReference type="Gene3D" id="1.10.510.10">
    <property type="entry name" value="Transferase(Phosphotransferase) domain 1"/>
    <property type="match status" value="1"/>
</dbReference>
<dbReference type="PANTHER" id="PTHR44329:SF214">
    <property type="entry name" value="PROTEIN KINASE DOMAIN-CONTAINING PROTEIN"/>
    <property type="match status" value="1"/>
</dbReference>
<keyword evidence="3" id="KW-0812">Transmembrane</keyword>
<dbReference type="GO" id="GO:0004674">
    <property type="term" value="F:protein serine/threonine kinase activity"/>
    <property type="evidence" value="ECO:0007669"/>
    <property type="project" value="TreeGrafter"/>
</dbReference>
<dbReference type="EMBL" id="FNXT01001235">
    <property type="protein sequence ID" value="SZX75561.1"/>
    <property type="molecule type" value="Genomic_DNA"/>
</dbReference>
<gene>
    <name evidence="5" type="ORF">BQ4739_LOCUS15841</name>
</gene>
<dbReference type="PANTHER" id="PTHR44329">
    <property type="entry name" value="SERINE/THREONINE-PROTEIN KINASE TNNI3K-RELATED"/>
    <property type="match status" value="1"/>
</dbReference>
<name>A0A383WDP7_TETOB</name>
<reference evidence="5 6" key="1">
    <citation type="submission" date="2016-10" db="EMBL/GenBank/DDBJ databases">
        <authorList>
            <person name="Cai Z."/>
        </authorList>
    </citation>
    <scope>NUCLEOTIDE SEQUENCE [LARGE SCALE GENOMIC DNA]</scope>
</reference>
<feature type="domain" description="Protein kinase" evidence="4">
    <location>
        <begin position="357"/>
        <end position="809"/>
    </location>
</feature>
<dbReference type="Pfam" id="PF07714">
    <property type="entry name" value="PK_Tyr_Ser-Thr"/>
    <property type="match status" value="2"/>
</dbReference>
<accession>A0A383WDP7</accession>